<dbReference type="Gene3D" id="1.10.357.10">
    <property type="entry name" value="Tetracycline Repressor, domain 2"/>
    <property type="match status" value="1"/>
</dbReference>
<dbReference type="Pfam" id="PF13305">
    <property type="entry name" value="TetR_C_33"/>
    <property type="match status" value="1"/>
</dbReference>
<keyword evidence="3" id="KW-0804">Transcription</keyword>
<proteinExistence type="predicted"/>
<dbReference type="EMBL" id="SMKP01000104">
    <property type="protein sequence ID" value="TDD16512.1"/>
    <property type="molecule type" value="Genomic_DNA"/>
</dbReference>
<dbReference type="InterPro" id="IPR050109">
    <property type="entry name" value="HTH-type_TetR-like_transc_reg"/>
</dbReference>
<evidence type="ECO:0000313" key="7">
    <source>
        <dbReference type="Proteomes" id="UP000294543"/>
    </source>
</evidence>
<reference evidence="6 7" key="1">
    <citation type="submission" date="2019-03" db="EMBL/GenBank/DDBJ databases">
        <title>Draft genome sequences of novel Actinobacteria.</title>
        <authorList>
            <person name="Sahin N."/>
            <person name="Ay H."/>
            <person name="Saygin H."/>
        </authorList>
    </citation>
    <scope>NUCLEOTIDE SEQUENCE [LARGE SCALE GENOMIC DNA]</scope>
    <source>
        <strain evidence="6 7">KC712</strain>
    </source>
</reference>
<dbReference type="GO" id="GO:0000976">
    <property type="term" value="F:transcription cis-regulatory region binding"/>
    <property type="evidence" value="ECO:0007669"/>
    <property type="project" value="TreeGrafter"/>
</dbReference>
<dbReference type="InterPro" id="IPR009057">
    <property type="entry name" value="Homeodomain-like_sf"/>
</dbReference>
<organism evidence="6 7">
    <name type="scientific">Nonomuraea diastatica</name>
    <dbReference type="NCBI Taxonomy" id="1848329"/>
    <lineage>
        <taxon>Bacteria</taxon>
        <taxon>Bacillati</taxon>
        <taxon>Actinomycetota</taxon>
        <taxon>Actinomycetes</taxon>
        <taxon>Streptosporangiales</taxon>
        <taxon>Streptosporangiaceae</taxon>
        <taxon>Nonomuraea</taxon>
    </lineage>
</organism>
<evidence type="ECO:0000256" key="3">
    <source>
        <dbReference type="ARBA" id="ARBA00023163"/>
    </source>
</evidence>
<keyword evidence="1" id="KW-0805">Transcription regulation</keyword>
<gene>
    <name evidence="6" type="ORF">E1294_31100</name>
</gene>
<dbReference type="RefSeq" id="WP_132514310.1">
    <property type="nucleotide sequence ID" value="NZ_SMKP01000104.1"/>
</dbReference>
<dbReference type="InterPro" id="IPR025996">
    <property type="entry name" value="MT1864/Rv1816-like_C"/>
</dbReference>
<dbReference type="SUPFAM" id="SSF48498">
    <property type="entry name" value="Tetracyclin repressor-like, C-terminal domain"/>
    <property type="match status" value="1"/>
</dbReference>
<keyword evidence="2 4" id="KW-0238">DNA-binding</keyword>
<feature type="domain" description="HTH tetR-type" evidence="5">
    <location>
        <begin position="4"/>
        <end position="64"/>
    </location>
</feature>
<feature type="DNA-binding region" description="H-T-H motif" evidence="4">
    <location>
        <begin position="27"/>
        <end position="46"/>
    </location>
</feature>
<evidence type="ECO:0000256" key="2">
    <source>
        <dbReference type="ARBA" id="ARBA00023125"/>
    </source>
</evidence>
<dbReference type="PROSITE" id="PS50977">
    <property type="entry name" value="HTH_TETR_2"/>
    <property type="match status" value="1"/>
</dbReference>
<dbReference type="PANTHER" id="PTHR30055">
    <property type="entry name" value="HTH-TYPE TRANSCRIPTIONAL REGULATOR RUTR"/>
    <property type="match status" value="1"/>
</dbReference>
<evidence type="ECO:0000256" key="4">
    <source>
        <dbReference type="PROSITE-ProRule" id="PRU00335"/>
    </source>
</evidence>
<dbReference type="GO" id="GO:0003700">
    <property type="term" value="F:DNA-binding transcription factor activity"/>
    <property type="evidence" value="ECO:0007669"/>
    <property type="project" value="TreeGrafter"/>
</dbReference>
<sequence>MAGADTAARITAAARAILVAEGAAAVSMRKVAAEAGITPMATYRHFSNREVLLRTVAEECLRELDSEWASRVAIADPQARILALLDDFLDFALGTPHLYAYVMADRRESARRFPEDFHIGQSSAFPRLMEAIELGMRKDFLRPDDVVEAALTISALVQGLIQLYLVGRIGLDEADFRALCHRSVKRTLRGLAQ</sequence>
<dbReference type="InterPro" id="IPR001647">
    <property type="entry name" value="HTH_TetR"/>
</dbReference>
<evidence type="ECO:0000256" key="1">
    <source>
        <dbReference type="ARBA" id="ARBA00023015"/>
    </source>
</evidence>
<evidence type="ECO:0000259" key="5">
    <source>
        <dbReference type="PROSITE" id="PS50977"/>
    </source>
</evidence>
<dbReference type="PANTHER" id="PTHR30055:SF223">
    <property type="entry name" value="HTH-TYPE TRANSCRIPTIONAL REGULATOR UIDR"/>
    <property type="match status" value="1"/>
</dbReference>
<dbReference type="AlphaFoldDB" id="A0A4R4WCF6"/>
<dbReference type="Proteomes" id="UP000294543">
    <property type="component" value="Unassembled WGS sequence"/>
</dbReference>
<keyword evidence="7" id="KW-1185">Reference proteome</keyword>
<comment type="caution">
    <text evidence="6">The sequence shown here is derived from an EMBL/GenBank/DDBJ whole genome shotgun (WGS) entry which is preliminary data.</text>
</comment>
<dbReference type="SUPFAM" id="SSF46689">
    <property type="entry name" value="Homeodomain-like"/>
    <property type="match status" value="1"/>
</dbReference>
<protein>
    <submittedName>
        <fullName evidence="6">TetR/AcrR family transcriptional regulator</fullName>
    </submittedName>
</protein>
<dbReference type="OrthoDB" id="329481at2"/>
<dbReference type="PRINTS" id="PR00455">
    <property type="entry name" value="HTHTETR"/>
</dbReference>
<name>A0A4R4WCF6_9ACTN</name>
<accession>A0A4R4WCF6</accession>
<dbReference type="InterPro" id="IPR036271">
    <property type="entry name" value="Tet_transcr_reg_TetR-rel_C_sf"/>
</dbReference>
<evidence type="ECO:0000313" key="6">
    <source>
        <dbReference type="EMBL" id="TDD16512.1"/>
    </source>
</evidence>
<dbReference type="Pfam" id="PF00440">
    <property type="entry name" value="TetR_N"/>
    <property type="match status" value="1"/>
</dbReference>